<feature type="transmembrane region" description="Helical" evidence="7">
    <location>
        <begin position="115"/>
        <end position="133"/>
    </location>
</feature>
<feature type="transmembrane region" description="Helical" evidence="7">
    <location>
        <begin position="215"/>
        <end position="238"/>
    </location>
</feature>
<evidence type="ECO:0000313" key="10">
    <source>
        <dbReference type="Proteomes" id="UP001521209"/>
    </source>
</evidence>
<dbReference type="PANTHER" id="PTHR43507">
    <property type="entry name" value="NADH-UBIQUINONE OXIDOREDUCTASE CHAIN 4"/>
    <property type="match status" value="1"/>
</dbReference>
<sequence length="503" mass="54515">MMLVWLILIPLLGGLLAWPAARLRAAAARWVSLIAMALDLLVLLLVWLRHAGPIEITGGGRWIAMFDAPWIPQLGISLRLGLDGLSLLLILLTIGLGFVSVVISWTEIGERVGAFHFNLLWTIAGTIGVFLALDLFLFFFAWEIMLVPMYFLIALWGHENRIYAAIKFFLFTQGSGLLMLLAILALVFVHQRTTGTLTFDYFRLLGTRMSPSTEMWIMLGFFIAFIVKLPAVPFHTWLPDAHTEAPTAGSVILAGIMLKTGAYGLLRFVVPLFPLAAIRFAPIAMLLGVIGIIYGALLAFGQNDLKRLVAYSSVSHLGFVLLGVFAWNALALQGAVMQMLAHGVSTGALFIMVGALQERLHTRDMRLMGGLWANMPKLSAIGMFFAIASLGLPGLGNFIGEFLILIGTFRVYPAFAVVGTLGVIAAAAYALILVQRAFHGPPRDAVAAPDLRARHLAVMAALTVAIVYLGVYPQPVFDMASGGLANLQTATHGVLKLAEGDPR</sequence>
<evidence type="ECO:0000256" key="7">
    <source>
        <dbReference type="SAM" id="Phobius"/>
    </source>
</evidence>
<dbReference type="InterPro" id="IPR003918">
    <property type="entry name" value="NADH_UbQ_OxRdtase"/>
</dbReference>
<dbReference type="InterPro" id="IPR010227">
    <property type="entry name" value="NADH_Q_OxRdtase_chainM/4"/>
</dbReference>
<feature type="transmembrane region" description="Helical" evidence="7">
    <location>
        <begin position="276"/>
        <end position="301"/>
    </location>
</feature>
<protein>
    <submittedName>
        <fullName evidence="9">NADH-quinone oxidoreductase subunit M</fullName>
        <ecNumber evidence="9">1.6.5.11</ecNumber>
    </submittedName>
</protein>
<proteinExistence type="inferred from homology"/>
<comment type="subcellular location">
    <subcellularLocation>
        <location evidence="1">Endomembrane system</location>
        <topology evidence="1">Multi-pass membrane protein</topology>
    </subcellularLocation>
    <subcellularLocation>
        <location evidence="6">Membrane</location>
        <topology evidence="6">Multi-pass membrane protein</topology>
    </subcellularLocation>
</comment>
<evidence type="ECO:0000256" key="5">
    <source>
        <dbReference type="ARBA" id="ARBA00023136"/>
    </source>
</evidence>
<accession>A0ABS9DWP1</accession>
<dbReference type="PANTHER" id="PTHR43507:SF1">
    <property type="entry name" value="NADH-UBIQUINONE OXIDOREDUCTASE CHAIN 4"/>
    <property type="match status" value="1"/>
</dbReference>
<dbReference type="PRINTS" id="PR01437">
    <property type="entry name" value="NUOXDRDTASE4"/>
</dbReference>
<dbReference type="InterPro" id="IPR001750">
    <property type="entry name" value="ND/Mrp_TM"/>
</dbReference>
<name>A0ABS9DWP1_9PROT</name>
<feature type="transmembrane region" description="Helical" evidence="7">
    <location>
        <begin position="411"/>
        <end position="434"/>
    </location>
</feature>
<feature type="transmembrane region" description="Helical" evidence="7">
    <location>
        <begin position="378"/>
        <end position="399"/>
    </location>
</feature>
<keyword evidence="5 7" id="KW-0472">Membrane</keyword>
<keyword evidence="10" id="KW-1185">Reference proteome</keyword>
<evidence type="ECO:0000256" key="1">
    <source>
        <dbReference type="ARBA" id="ARBA00004127"/>
    </source>
</evidence>
<evidence type="ECO:0000313" key="9">
    <source>
        <dbReference type="EMBL" id="MCF3947151.1"/>
    </source>
</evidence>
<feature type="transmembrane region" description="Helical" evidence="7">
    <location>
        <begin position="168"/>
        <end position="189"/>
    </location>
</feature>
<feature type="domain" description="NADH:quinone oxidoreductase/Mrp antiporter transmembrane" evidence="8">
    <location>
        <begin position="132"/>
        <end position="419"/>
    </location>
</feature>
<keyword evidence="3 6" id="KW-0812">Transmembrane</keyword>
<feature type="transmembrane region" description="Helical" evidence="7">
    <location>
        <begin position="308"/>
        <end position="330"/>
    </location>
</feature>
<reference evidence="9 10" key="1">
    <citation type="submission" date="2022-01" db="EMBL/GenBank/DDBJ databases">
        <authorList>
            <person name="Won M."/>
            <person name="Kim S.-J."/>
            <person name="Kwon S.-W."/>
        </authorList>
    </citation>
    <scope>NUCLEOTIDE SEQUENCE [LARGE SCALE GENOMIC DNA]</scope>
    <source>
        <strain evidence="9 10">KCTC 23505</strain>
    </source>
</reference>
<dbReference type="NCBIfam" id="TIGR01972">
    <property type="entry name" value="NDH_I_M"/>
    <property type="match status" value="1"/>
</dbReference>
<evidence type="ECO:0000259" key="8">
    <source>
        <dbReference type="Pfam" id="PF00361"/>
    </source>
</evidence>
<feature type="transmembrane region" description="Helical" evidence="7">
    <location>
        <begin position="455"/>
        <end position="472"/>
    </location>
</feature>
<comment type="caution">
    <text evidence="9">The sequence shown here is derived from an EMBL/GenBank/DDBJ whole genome shotgun (WGS) entry which is preliminary data.</text>
</comment>
<feature type="transmembrane region" description="Helical" evidence="7">
    <location>
        <begin position="84"/>
        <end position="103"/>
    </location>
</feature>
<dbReference type="Proteomes" id="UP001521209">
    <property type="component" value="Unassembled WGS sequence"/>
</dbReference>
<gene>
    <name evidence="9" type="primary">nuoM</name>
    <name evidence="9" type="ORF">L2A60_10720</name>
</gene>
<keyword evidence="9" id="KW-0560">Oxidoreductase</keyword>
<dbReference type="EMBL" id="JAKGBZ010000018">
    <property type="protein sequence ID" value="MCF3947151.1"/>
    <property type="molecule type" value="Genomic_DNA"/>
</dbReference>
<organism evidence="9 10">
    <name type="scientific">Acidiphilium iwatense</name>
    <dbReference type="NCBI Taxonomy" id="768198"/>
    <lineage>
        <taxon>Bacteria</taxon>
        <taxon>Pseudomonadati</taxon>
        <taxon>Pseudomonadota</taxon>
        <taxon>Alphaproteobacteria</taxon>
        <taxon>Acetobacterales</taxon>
        <taxon>Acidocellaceae</taxon>
        <taxon>Acidiphilium</taxon>
    </lineage>
</organism>
<evidence type="ECO:0000256" key="3">
    <source>
        <dbReference type="ARBA" id="ARBA00022692"/>
    </source>
</evidence>
<feature type="transmembrane region" description="Helical" evidence="7">
    <location>
        <begin position="27"/>
        <end position="48"/>
    </location>
</feature>
<keyword evidence="4 7" id="KW-1133">Transmembrane helix</keyword>
<dbReference type="RefSeq" id="WP_235704380.1">
    <property type="nucleotide sequence ID" value="NZ_JAKGBZ010000018.1"/>
</dbReference>
<feature type="transmembrane region" description="Helical" evidence="7">
    <location>
        <begin position="250"/>
        <end position="270"/>
    </location>
</feature>
<evidence type="ECO:0000256" key="2">
    <source>
        <dbReference type="ARBA" id="ARBA00009025"/>
    </source>
</evidence>
<dbReference type="Pfam" id="PF00361">
    <property type="entry name" value="Proton_antipo_M"/>
    <property type="match status" value="1"/>
</dbReference>
<dbReference type="GO" id="GO:0016491">
    <property type="term" value="F:oxidoreductase activity"/>
    <property type="evidence" value="ECO:0007669"/>
    <property type="project" value="UniProtKB-KW"/>
</dbReference>
<evidence type="ECO:0000256" key="4">
    <source>
        <dbReference type="ARBA" id="ARBA00022989"/>
    </source>
</evidence>
<feature type="transmembrane region" description="Helical" evidence="7">
    <location>
        <begin position="336"/>
        <end position="357"/>
    </location>
</feature>
<dbReference type="NCBIfam" id="NF004498">
    <property type="entry name" value="PRK05846.1-1"/>
    <property type="match status" value="1"/>
</dbReference>
<comment type="similarity">
    <text evidence="2">Belongs to the complex I subunit 4 family.</text>
</comment>
<dbReference type="EC" id="1.6.5.11" evidence="9"/>
<evidence type="ECO:0000256" key="6">
    <source>
        <dbReference type="RuleBase" id="RU000320"/>
    </source>
</evidence>